<feature type="compositionally biased region" description="Pro residues" evidence="1">
    <location>
        <begin position="62"/>
        <end position="74"/>
    </location>
</feature>
<evidence type="ECO:0000313" key="2">
    <source>
        <dbReference type="EMBL" id="KAE8162593.1"/>
    </source>
</evidence>
<gene>
    <name evidence="2" type="ORF">BDV40DRAFT_264983</name>
</gene>
<feature type="compositionally biased region" description="Polar residues" evidence="1">
    <location>
        <begin position="1"/>
        <end position="12"/>
    </location>
</feature>
<sequence>MLLTLKPSSQNGIKGPHDYAIVRQSIPTPRSSPPSAPDPAAAIVASKRSSGDYSMESSRGGLPPPSTLALPPPDVGFSSMNSVNQPLPRPPAQRQSTDDTNQYWHAKAEEDRRRQEEERTRQESLRLEQRKIEQSMLRDSLQAGVPPHMIPLIFAGISQNGVPQSVIEWTQQHMTQAPAGPRAPPPSAPALSHPSQRRSLHARGESRSIPPGPYAAPPPQQVVPPPGVLLSQPLPPSGPPPAPQPLGRSPLPNGPADPRGPPMPRPNPGEPLAQHQPPINLSNVHYAPGSSIPHAQHVGGKPDSHHRQSPSLYFHHWVPPSQSQPNTPSGRIRQESPFASQVSRRPEYQSSPGRKRKATGPHQPAPFPSSRPSETVAGASQVSRPGSPLGSVPHAEPAAHSRQHSSASAMYEPRGLEQSGFERGSTAASAAHHAHSVIPPTEDPGLRKDYDRVDAIERRGEPAPTEGSVQYPPAAFQLQYSSSIGTAPPDSDLDSSPGPSPASGIPRAPTQPGDHGAAPPR</sequence>
<protein>
    <submittedName>
        <fullName evidence="2">Uncharacterized protein</fullName>
    </submittedName>
</protein>
<feature type="compositionally biased region" description="Polar residues" evidence="1">
    <location>
        <begin position="93"/>
        <end position="103"/>
    </location>
</feature>
<name>A0A5N6UVZ2_ASPTM</name>
<feature type="compositionally biased region" description="Polar residues" evidence="1">
    <location>
        <begin position="337"/>
        <end position="352"/>
    </location>
</feature>
<keyword evidence="3" id="KW-1185">Reference proteome</keyword>
<accession>A0A5N6UVZ2</accession>
<evidence type="ECO:0000256" key="1">
    <source>
        <dbReference type="SAM" id="MobiDB-lite"/>
    </source>
</evidence>
<dbReference type="Pfam" id="PF10846">
    <property type="entry name" value="DUF2722"/>
    <property type="match status" value="1"/>
</dbReference>
<dbReference type="AlphaFoldDB" id="A0A5N6UVZ2"/>
<dbReference type="Proteomes" id="UP000326950">
    <property type="component" value="Unassembled WGS sequence"/>
</dbReference>
<feature type="compositionally biased region" description="Polar residues" evidence="1">
    <location>
        <begin position="370"/>
        <end position="384"/>
    </location>
</feature>
<feature type="compositionally biased region" description="Polar residues" evidence="1">
    <location>
        <begin position="320"/>
        <end position="329"/>
    </location>
</feature>
<feature type="compositionally biased region" description="Basic and acidic residues" evidence="1">
    <location>
        <begin position="106"/>
        <end position="128"/>
    </location>
</feature>
<proteinExistence type="predicted"/>
<dbReference type="EMBL" id="ML738627">
    <property type="protein sequence ID" value="KAE8162593.1"/>
    <property type="molecule type" value="Genomic_DNA"/>
</dbReference>
<feature type="compositionally biased region" description="Pro residues" evidence="1">
    <location>
        <begin position="252"/>
        <end position="269"/>
    </location>
</feature>
<evidence type="ECO:0000313" key="3">
    <source>
        <dbReference type="Proteomes" id="UP000326950"/>
    </source>
</evidence>
<feature type="compositionally biased region" description="Low complexity" evidence="1">
    <location>
        <begin position="487"/>
        <end position="508"/>
    </location>
</feature>
<organism evidence="2 3">
    <name type="scientific">Aspergillus tamarii</name>
    <dbReference type="NCBI Taxonomy" id="41984"/>
    <lineage>
        <taxon>Eukaryota</taxon>
        <taxon>Fungi</taxon>
        <taxon>Dikarya</taxon>
        <taxon>Ascomycota</taxon>
        <taxon>Pezizomycotina</taxon>
        <taxon>Eurotiomycetes</taxon>
        <taxon>Eurotiomycetidae</taxon>
        <taxon>Eurotiales</taxon>
        <taxon>Aspergillaceae</taxon>
        <taxon>Aspergillus</taxon>
        <taxon>Aspergillus subgen. Circumdati</taxon>
    </lineage>
</organism>
<dbReference type="OrthoDB" id="20105at2759"/>
<feature type="region of interest" description="Disordered" evidence="1">
    <location>
        <begin position="174"/>
        <end position="521"/>
    </location>
</feature>
<dbReference type="InterPro" id="IPR021216">
    <property type="entry name" value="DUF2722"/>
</dbReference>
<reference evidence="2 3" key="1">
    <citation type="submission" date="2019-04" db="EMBL/GenBank/DDBJ databases">
        <title>Friends and foes A comparative genomics study of 23 Aspergillus species from section Flavi.</title>
        <authorList>
            <consortium name="DOE Joint Genome Institute"/>
            <person name="Kjaerbolling I."/>
            <person name="Vesth T."/>
            <person name="Frisvad J.C."/>
            <person name="Nybo J.L."/>
            <person name="Theobald S."/>
            <person name="Kildgaard S."/>
            <person name="Isbrandt T."/>
            <person name="Kuo A."/>
            <person name="Sato A."/>
            <person name="Lyhne E.K."/>
            <person name="Kogle M.E."/>
            <person name="Wiebenga A."/>
            <person name="Kun R.S."/>
            <person name="Lubbers R.J."/>
            <person name="Makela M.R."/>
            <person name="Barry K."/>
            <person name="Chovatia M."/>
            <person name="Clum A."/>
            <person name="Daum C."/>
            <person name="Haridas S."/>
            <person name="He G."/>
            <person name="LaButti K."/>
            <person name="Lipzen A."/>
            <person name="Mondo S."/>
            <person name="Riley R."/>
            <person name="Salamov A."/>
            <person name="Simmons B.A."/>
            <person name="Magnuson J.K."/>
            <person name="Henrissat B."/>
            <person name="Mortensen U.H."/>
            <person name="Larsen T.O."/>
            <person name="Devries R.P."/>
            <person name="Grigoriev I.V."/>
            <person name="Machida M."/>
            <person name="Baker S.E."/>
            <person name="Andersen M.R."/>
        </authorList>
    </citation>
    <scope>NUCLEOTIDE SEQUENCE [LARGE SCALE GENOMIC DNA]</scope>
    <source>
        <strain evidence="2 3">CBS 117626</strain>
    </source>
</reference>
<feature type="region of interest" description="Disordered" evidence="1">
    <location>
        <begin position="1"/>
        <end position="128"/>
    </location>
</feature>
<feature type="compositionally biased region" description="Polar residues" evidence="1">
    <location>
        <begin position="47"/>
        <end position="57"/>
    </location>
</feature>
<feature type="compositionally biased region" description="Basic and acidic residues" evidence="1">
    <location>
        <begin position="444"/>
        <end position="461"/>
    </location>
</feature>
<feature type="compositionally biased region" description="Low complexity" evidence="1">
    <location>
        <begin position="398"/>
        <end position="409"/>
    </location>
</feature>
<feature type="compositionally biased region" description="Pro residues" evidence="1">
    <location>
        <begin position="210"/>
        <end position="244"/>
    </location>
</feature>